<proteinExistence type="predicted"/>
<reference evidence="5" key="1">
    <citation type="journal article" date="2019" name="Int. J. Syst. Evol. Microbiol.">
        <title>The Global Catalogue of Microorganisms (GCM) 10K type strain sequencing project: providing services to taxonomists for standard genome sequencing and annotation.</title>
        <authorList>
            <consortium name="The Broad Institute Genomics Platform"/>
            <consortium name="The Broad Institute Genome Sequencing Center for Infectious Disease"/>
            <person name="Wu L."/>
            <person name="Ma J."/>
        </authorList>
    </citation>
    <scope>NUCLEOTIDE SEQUENCE [LARGE SCALE GENOMIC DNA]</scope>
    <source>
        <strain evidence="5">JCM 18324</strain>
    </source>
</reference>
<dbReference type="PANTHER" id="PTHR34216">
    <property type="match status" value="1"/>
</dbReference>
<dbReference type="SUPFAM" id="SSF88713">
    <property type="entry name" value="Glycoside hydrolase/deacetylase"/>
    <property type="match status" value="1"/>
</dbReference>
<evidence type="ECO:0000256" key="1">
    <source>
        <dbReference type="ARBA" id="ARBA00004613"/>
    </source>
</evidence>
<evidence type="ECO:0000259" key="3">
    <source>
        <dbReference type="PROSITE" id="PS51677"/>
    </source>
</evidence>
<sequence length="256" mass="28117">MTPDPTTDRRPQPWIWMYHAVGDPAHDPYGITVAPDRLDRQLRLLRARGLRGVDVSTLLRAHARGRADHLVGLTFDDGYADFATSALPLLRRHGCSATLFVLPGRLGEDNDWDREGPRRPLLDADAIREAAAEGTEIGSHGLFHRDLTTLTRAQLSEETARSRELLREITGAAPAGFCYPYGTFDQRAADAVRAAGYSYACAIAPGPAAGPHALPRTHISHADRGARLAAKRLRHRLRRMPGLAPVVVPAPQERVR</sequence>
<gene>
    <name evidence="4" type="ORF">GCM10023329_21390</name>
</gene>
<dbReference type="RefSeq" id="WP_345612520.1">
    <property type="nucleotide sequence ID" value="NZ_BAABJV010000004.1"/>
</dbReference>
<name>A0ABP9A5L3_9ACTN</name>
<dbReference type="Pfam" id="PF01522">
    <property type="entry name" value="Polysacc_deac_1"/>
    <property type="match status" value="1"/>
</dbReference>
<comment type="subcellular location">
    <subcellularLocation>
        <location evidence="1">Secreted</location>
    </subcellularLocation>
</comment>
<dbReference type="EMBL" id="BAABJV010000004">
    <property type="protein sequence ID" value="GAA4773339.1"/>
    <property type="molecule type" value="Genomic_DNA"/>
</dbReference>
<accession>A0ABP9A5L3</accession>
<protein>
    <submittedName>
        <fullName evidence="4">Polysaccharide deacetylase family protein</fullName>
    </submittedName>
</protein>
<dbReference type="CDD" id="cd10918">
    <property type="entry name" value="CE4_NodB_like_5s_6s"/>
    <property type="match status" value="1"/>
</dbReference>
<dbReference type="Gene3D" id="3.20.20.370">
    <property type="entry name" value="Glycoside hydrolase/deacetylase"/>
    <property type="match status" value="1"/>
</dbReference>
<dbReference type="InterPro" id="IPR051398">
    <property type="entry name" value="Polysacch_Deacetylase"/>
</dbReference>
<evidence type="ECO:0000256" key="2">
    <source>
        <dbReference type="ARBA" id="ARBA00022729"/>
    </source>
</evidence>
<dbReference type="Proteomes" id="UP001501147">
    <property type="component" value="Unassembled WGS sequence"/>
</dbReference>
<dbReference type="InterPro" id="IPR002509">
    <property type="entry name" value="NODB_dom"/>
</dbReference>
<keyword evidence="5" id="KW-1185">Reference proteome</keyword>
<feature type="domain" description="NodB homology" evidence="3">
    <location>
        <begin position="69"/>
        <end position="256"/>
    </location>
</feature>
<evidence type="ECO:0000313" key="5">
    <source>
        <dbReference type="Proteomes" id="UP001501147"/>
    </source>
</evidence>
<dbReference type="PROSITE" id="PS51677">
    <property type="entry name" value="NODB"/>
    <property type="match status" value="1"/>
</dbReference>
<evidence type="ECO:0000313" key="4">
    <source>
        <dbReference type="EMBL" id="GAA4773339.1"/>
    </source>
</evidence>
<organism evidence="4 5">
    <name type="scientific">Streptomyces sanyensis</name>
    <dbReference type="NCBI Taxonomy" id="568869"/>
    <lineage>
        <taxon>Bacteria</taxon>
        <taxon>Bacillati</taxon>
        <taxon>Actinomycetota</taxon>
        <taxon>Actinomycetes</taxon>
        <taxon>Kitasatosporales</taxon>
        <taxon>Streptomycetaceae</taxon>
        <taxon>Streptomyces</taxon>
    </lineage>
</organism>
<dbReference type="PANTHER" id="PTHR34216:SF3">
    <property type="entry name" value="POLY-BETA-1,6-N-ACETYL-D-GLUCOSAMINE N-DEACETYLASE"/>
    <property type="match status" value="1"/>
</dbReference>
<keyword evidence="2" id="KW-0732">Signal</keyword>
<dbReference type="InterPro" id="IPR011330">
    <property type="entry name" value="Glyco_hydro/deAcase_b/a-brl"/>
</dbReference>
<comment type="caution">
    <text evidence="4">The sequence shown here is derived from an EMBL/GenBank/DDBJ whole genome shotgun (WGS) entry which is preliminary data.</text>
</comment>